<organism evidence="3 5">
    <name type="scientific">Mycolicibacterium obuense</name>
    <dbReference type="NCBI Taxonomy" id="1807"/>
    <lineage>
        <taxon>Bacteria</taxon>
        <taxon>Bacillati</taxon>
        <taxon>Actinomycetota</taxon>
        <taxon>Actinomycetes</taxon>
        <taxon>Mycobacteriales</taxon>
        <taxon>Mycobacteriaceae</taxon>
        <taxon>Mycolicibacterium</taxon>
    </lineage>
</organism>
<dbReference type="RefSeq" id="WP_046362547.1">
    <property type="nucleotide sequence ID" value="NZ_JYNU01000005.1"/>
</dbReference>
<feature type="chain" id="PRO_5041793636" evidence="1">
    <location>
        <begin position="31"/>
        <end position="106"/>
    </location>
</feature>
<reference evidence="2 4" key="2">
    <citation type="submission" date="2015-04" db="EMBL/GenBank/DDBJ databases">
        <title>Genome sequence of Mycobacterium obuense UC1.</title>
        <authorList>
            <person name="Greninger A.L."/>
            <person name="Cunningham G."/>
            <person name="Chiu C.Y."/>
            <person name="Miller S."/>
        </authorList>
    </citation>
    <scope>NUCLEOTIDE SEQUENCE [LARGE SCALE GENOMIC DNA]</scope>
    <source>
        <strain evidence="2 4">UC1</strain>
    </source>
</reference>
<sequence length="106" mass="10673" precursor="true">MAVLTIKTISMTKRSALTLAALAAAMTAGAMSFGAAMAHADDMRPSPWVKSGGADEVRRDATQGEVRDGYILAPAGGAIRQSPIATPSTKAGGFSGVRVGPGIGGW</sequence>
<keyword evidence="1" id="KW-0732">Signal</keyword>
<reference evidence="3 5" key="1">
    <citation type="journal article" date="2015" name="Genome Biol. Evol.">
        <title>Characterization of Three Mycobacterium spp. with Potential Use in Bioremediation by Genome Sequencing and Comparative Genomics.</title>
        <authorList>
            <person name="Das S."/>
            <person name="Pettersson B.M."/>
            <person name="Behra P.R."/>
            <person name="Ramesh M."/>
            <person name="Dasgupta S."/>
            <person name="Bhattacharya A."/>
            <person name="Kirsebom L.A."/>
        </authorList>
    </citation>
    <scope>NUCLEOTIDE SEQUENCE [LARGE SCALE GENOMIC DNA]</scope>
    <source>
        <strain evidence="3 5">DSM 44075</strain>
    </source>
</reference>
<evidence type="ECO:0000313" key="2">
    <source>
        <dbReference type="EMBL" id="KKF02482.1"/>
    </source>
</evidence>
<proteinExistence type="predicted"/>
<name>A0A0J6WDB7_9MYCO</name>
<dbReference type="AlphaFoldDB" id="A0A0J6WDB7"/>
<keyword evidence="4" id="KW-1185">Reference proteome</keyword>
<dbReference type="EMBL" id="JYNU01000005">
    <property type="protein sequence ID" value="KMO80494.1"/>
    <property type="molecule type" value="Genomic_DNA"/>
</dbReference>
<dbReference type="Proteomes" id="UP000034150">
    <property type="component" value="Unassembled WGS sequence"/>
</dbReference>
<evidence type="ECO:0000313" key="4">
    <source>
        <dbReference type="Proteomes" id="UP000034150"/>
    </source>
</evidence>
<feature type="signal peptide" evidence="1">
    <location>
        <begin position="1"/>
        <end position="30"/>
    </location>
</feature>
<gene>
    <name evidence="3" type="ORF">MOBUDSM44075_00958</name>
    <name evidence="2" type="ORF">WN67_08355</name>
</gene>
<dbReference type="OrthoDB" id="4640696at2"/>
<dbReference type="EMBL" id="LAUZ02000005">
    <property type="protein sequence ID" value="KKF02482.1"/>
    <property type="molecule type" value="Genomic_DNA"/>
</dbReference>
<evidence type="ECO:0000313" key="5">
    <source>
        <dbReference type="Proteomes" id="UP000036313"/>
    </source>
</evidence>
<accession>A0A0J6WDB7</accession>
<comment type="caution">
    <text evidence="3">The sequence shown here is derived from an EMBL/GenBank/DDBJ whole genome shotgun (WGS) entry which is preliminary data.</text>
</comment>
<dbReference type="PATRIC" id="fig|1807.13.peg.731"/>
<evidence type="ECO:0000313" key="3">
    <source>
        <dbReference type="EMBL" id="KMO80494.1"/>
    </source>
</evidence>
<protein>
    <submittedName>
        <fullName evidence="3">Uncharacterized protein</fullName>
    </submittedName>
</protein>
<evidence type="ECO:0000256" key="1">
    <source>
        <dbReference type="SAM" id="SignalP"/>
    </source>
</evidence>
<dbReference type="Proteomes" id="UP000036313">
    <property type="component" value="Unassembled WGS sequence"/>
</dbReference>